<evidence type="ECO:0000313" key="9">
    <source>
        <dbReference type="EMBL" id="EZH72491.1"/>
    </source>
</evidence>
<gene>
    <name evidence="9" type="ORF">ATO12_23880</name>
</gene>
<evidence type="ECO:0000256" key="4">
    <source>
        <dbReference type="ARBA" id="ARBA00022989"/>
    </source>
</evidence>
<dbReference type="PANTHER" id="PTHR30572:SF18">
    <property type="entry name" value="ABC-TYPE MACROLIDE FAMILY EXPORT SYSTEM PERMEASE COMPONENT 2"/>
    <property type="match status" value="1"/>
</dbReference>
<feature type="transmembrane region" description="Helical" evidence="6">
    <location>
        <begin position="667"/>
        <end position="689"/>
    </location>
</feature>
<keyword evidence="10" id="KW-1185">Reference proteome</keyword>
<evidence type="ECO:0000259" key="7">
    <source>
        <dbReference type="Pfam" id="PF02687"/>
    </source>
</evidence>
<accession>A0A023BR73</accession>
<dbReference type="GO" id="GO:0022857">
    <property type="term" value="F:transmembrane transporter activity"/>
    <property type="evidence" value="ECO:0007669"/>
    <property type="project" value="TreeGrafter"/>
</dbReference>
<organism evidence="9 10">
    <name type="scientific">Aquimarina atlantica</name>
    <dbReference type="NCBI Taxonomy" id="1317122"/>
    <lineage>
        <taxon>Bacteria</taxon>
        <taxon>Pseudomonadati</taxon>
        <taxon>Bacteroidota</taxon>
        <taxon>Flavobacteriia</taxon>
        <taxon>Flavobacteriales</taxon>
        <taxon>Flavobacteriaceae</taxon>
        <taxon>Aquimarina</taxon>
    </lineage>
</organism>
<feature type="transmembrane region" description="Helical" evidence="6">
    <location>
        <begin position="283"/>
        <end position="302"/>
    </location>
</feature>
<feature type="transmembrane region" description="Helical" evidence="6">
    <location>
        <begin position="721"/>
        <end position="740"/>
    </location>
</feature>
<evidence type="ECO:0000256" key="2">
    <source>
        <dbReference type="ARBA" id="ARBA00022475"/>
    </source>
</evidence>
<dbReference type="Pfam" id="PF12704">
    <property type="entry name" value="MacB_PCD"/>
    <property type="match status" value="2"/>
</dbReference>
<protein>
    <recommendedName>
        <fullName evidence="11">ABC transporter permease</fullName>
    </recommendedName>
</protein>
<evidence type="ECO:0000256" key="6">
    <source>
        <dbReference type="SAM" id="Phobius"/>
    </source>
</evidence>
<feature type="transmembrane region" description="Helical" evidence="6">
    <location>
        <begin position="21"/>
        <end position="41"/>
    </location>
</feature>
<feature type="domain" description="ABC3 transporter permease C-terminal" evidence="7">
    <location>
        <begin position="671"/>
        <end position="773"/>
    </location>
</feature>
<keyword evidence="5 6" id="KW-0472">Membrane</keyword>
<keyword evidence="2" id="KW-1003">Cell membrane</keyword>
<dbReference type="InterPro" id="IPR050250">
    <property type="entry name" value="Macrolide_Exporter_MacB"/>
</dbReference>
<dbReference type="InterPro" id="IPR025857">
    <property type="entry name" value="MacB_PCD"/>
</dbReference>
<evidence type="ECO:0000256" key="3">
    <source>
        <dbReference type="ARBA" id="ARBA00022692"/>
    </source>
</evidence>
<comment type="caution">
    <text evidence="9">The sequence shown here is derived from an EMBL/GenBank/DDBJ whole genome shotgun (WGS) entry which is preliminary data.</text>
</comment>
<feature type="transmembrane region" description="Helical" evidence="6">
    <location>
        <begin position="379"/>
        <end position="403"/>
    </location>
</feature>
<dbReference type="RefSeq" id="WP_034245101.1">
    <property type="nucleotide sequence ID" value="NZ_AQRA01000008.1"/>
</dbReference>
<evidence type="ECO:0000313" key="10">
    <source>
        <dbReference type="Proteomes" id="UP000023541"/>
    </source>
</evidence>
<feature type="domain" description="MacB-like periplasmic core" evidence="8">
    <location>
        <begin position="20"/>
        <end position="238"/>
    </location>
</feature>
<dbReference type="Pfam" id="PF02687">
    <property type="entry name" value="FtsX"/>
    <property type="match status" value="2"/>
</dbReference>
<feature type="transmembrane region" description="Helical" evidence="6">
    <location>
        <begin position="424"/>
        <end position="444"/>
    </location>
</feature>
<evidence type="ECO:0000259" key="8">
    <source>
        <dbReference type="Pfam" id="PF12704"/>
    </source>
</evidence>
<dbReference type="eggNOG" id="COG0577">
    <property type="taxonomic scope" value="Bacteria"/>
</dbReference>
<dbReference type="EMBL" id="AQRA01000008">
    <property type="protein sequence ID" value="EZH72491.1"/>
    <property type="molecule type" value="Genomic_DNA"/>
</dbReference>
<dbReference type="OrthoDB" id="8740261at2"/>
<comment type="subcellular location">
    <subcellularLocation>
        <location evidence="1">Cell membrane</location>
        <topology evidence="1">Multi-pass membrane protein</topology>
    </subcellularLocation>
</comment>
<name>A0A023BR73_9FLAO</name>
<proteinExistence type="predicted"/>
<feature type="transmembrane region" description="Helical" evidence="6">
    <location>
        <begin position="338"/>
        <end position="359"/>
    </location>
</feature>
<evidence type="ECO:0000256" key="5">
    <source>
        <dbReference type="ARBA" id="ARBA00023136"/>
    </source>
</evidence>
<feature type="domain" description="MacB-like periplasmic core" evidence="8">
    <location>
        <begin position="514"/>
        <end position="628"/>
    </location>
</feature>
<dbReference type="GO" id="GO:0005886">
    <property type="term" value="C:plasma membrane"/>
    <property type="evidence" value="ECO:0007669"/>
    <property type="project" value="UniProtKB-SubCell"/>
</dbReference>
<keyword evidence="3 6" id="KW-0812">Transmembrane</keyword>
<feature type="domain" description="ABC3 transporter permease C-terminal" evidence="7">
    <location>
        <begin position="288"/>
        <end position="403"/>
    </location>
</feature>
<dbReference type="AlphaFoldDB" id="A0A023BR73"/>
<reference evidence="9 10" key="1">
    <citation type="submission" date="2014-04" db="EMBL/GenBank/DDBJ databases">
        <title>Aquimarina sp. 22II-S11-z7 Genome Sequencing.</title>
        <authorList>
            <person name="Lai Q."/>
        </authorList>
    </citation>
    <scope>NUCLEOTIDE SEQUENCE [LARGE SCALE GENOMIC DNA]</scope>
    <source>
        <strain evidence="9 10">22II-S11-z7</strain>
    </source>
</reference>
<dbReference type="STRING" id="1317122.ATO12_23880"/>
<evidence type="ECO:0000256" key="1">
    <source>
        <dbReference type="ARBA" id="ARBA00004651"/>
    </source>
</evidence>
<dbReference type="Proteomes" id="UP000023541">
    <property type="component" value="Unassembled WGS sequence"/>
</dbReference>
<keyword evidence="4 6" id="KW-1133">Transmembrane helix</keyword>
<sequence length="792" mass="89103">MFRNYIKIAWRNLKRNKVYSLVNIGGLTIGLSAVIFMLFYINYESSYDAFHTDYNRLFRVERTYVSSIQSDIWDSTPYILSDELQNSIPEITTATSIRTTANYLGINGAMYHEKNGLFADNDFLKLFTIKFIKGNQNTSLENPMSIVLSASLAKKLSPESNIIGKTIRIDKKYDCVVTGVFDDYPDNSHLKIDYLLSFSSYETITRNTLDAGWGVNNASTYIQLRNNAEIGKVSEKIKGFLTSHLTLEDGIQELLSLRPIRDIYMKTSKVRGGGGNRSEITTLYLFLAVVIFTALISLLNYINSSTAQVMKRELEIGIKKVMGSTKSHLRYQFITESLVMVSISFIVAIGLVLLFLPLFNKIVGKNLSIVFSQDWPFFIYAMLGSLLAGILAGLYPVFFLTSLKISSFLQGNSSIKRRAGLRKALVVFQLVLVIPLVFTSILIIEQFKYIEQRDIGFAKEDLLVSLIDVANKEDREVLKTIGERLLQDPNILNYSISDSGPFGGGGQQSMDWEGNTTNEKAVIRSHRVDYDFLKTYQMKLIEGRGFSEDYATDIQSACIINQTALELFGWDNALGKKIDNGRLKVIGVVKDFNDYTAFKKIPPMILFMDQGYGSSYVTIKVASNKRAEAQTLVNTLFNNNFPESPIEFSFLDDNLDSSYLNSLKGTINIFIFFSVLAILLAILGLYSLVSFSLKTQQKMIAIRKVLGANTKSIFLILLREYMILFSIAATLGLVTVYFIANKIIHVFAYHEGVKFIYLIMAGLLALFVVLFSVSSKIVSAVLQNPIKSLRTE</sequence>
<evidence type="ECO:0008006" key="11">
    <source>
        <dbReference type="Google" id="ProtNLM"/>
    </source>
</evidence>
<dbReference type="PANTHER" id="PTHR30572">
    <property type="entry name" value="MEMBRANE COMPONENT OF TRANSPORTER-RELATED"/>
    <property type="match status" value="1"/>
</dbReference>
<feature type="transmembrane region" description="Helical" evidence="6">
    <location>
        <begin position="755"/>
        <end position="782"/>
    </location>
</feature>
<dbReference type="InterPro" id="IPR003838">
    <property type="entry name" value="ABC3_permease_C"/>
</dbReference>